<evidence type="ECO:0000313" key="3">
    <source>
        <dbReference type="Proteomes" id="UP000036958"/>
    </source>
</evidence>
<dbReference type="EMBL" id="LGIA01000222">
    <property type="protein sequence ID" value="KOH42578.1"/>
    <property type="molecule type" value="Genomic_DNA"/>
</dbReference>
<keyword evidence="1" id="KW-1133">Transmembrane helix</keyword>
<dbReference type="Proteomes" id="UP000036958">
    <property type="component" value="Unassembled WGS sequence"/>
</dbReference>
<keyword evidence="1" id="KW-0472">Membrane</keyword>
<feature type="transmembrane region" description="Helical" evidence="1">
    <location>
        <begin position="6"/>
        <end position="28"/>
    </location>
</feature>
<name>A0A0L8V2H0_9BACT</name>
<accession>A0A0L8V2H0</accession>
<evidence type="ECO:0000256" key="1">
    <source>
        <dbReference type="SAM" id="Phobius"/>
    </source>
</evidence>
<keyword evidence="1" id="KW-0812">Transmembrane</keyword>
<proteinExistence type="predicted"/>
<sequence length="107" mass="12598">MLGNRSFVACNLFFILNYLSFTVGNLSFTINYRSFIVDYVSFWFSYRSLMLGDPARGNCRLLQTFKFLKKLEGQLAVWRIETLTFFLPDQKKATAQCFQLRLWLALI</sequence>
<comment type="caution">
    <text evidence="2">The sequence shown here is derived from an EMBL/GenBank/DDBJ whole genome shotgun (WGS) entry which is preliminary data.</text>
</comment>
<dbReference type="AlphaFoldDB" id="A0A0L8V2H0"/>
<organism evidence="2 3">
    <name type="scientific">Sunxiuqinia dokdonensis</name>
    <dbReference type="NCBI Taxonomy" id="1409788"/>
    <lineage>
        <taxon>Bacteria</taxon>
        <taxon>Pseudomonadati</taxon>
        <taxon>Bacteroidota</taxon>
        <taxon>Bacteroidia</taxon>
        <taxon>Marinilabiliales</taxon>
        <taxon>Prolixibacteraceae</taxon>
        <taxon>Sunxiuqinia</taxon>
    </lineage>
</organism>
<gene>
    <name evidence="2" type="ORF">NC99_45860</name>
</gene>
<keyword evidence="3" id="KW-1185">Reference proteome</keyword>
<reference evidence="3" key="1">
    <citation type="submission" date="2015-07" db="EMBL/GenBank/DDBJ databases">
        <title>Genome sequencing of Sunxiuqinia dokdonensis strain SK.</title>
        <authorList>
            <person name="Ahn S."/>
            <person name="Kim B.-C."/>
        </authorList>
    </citation>
    <scope>NUCLEOTIDE SEQUENCE [LARGE SCALE GENOMIC DNA]</scope>
    <source>
        <strain evidence="3">SK</strain>
    </source>
</reference>
<protein>
    <submittedName>
        <fullName evidence="2">Uncharacterized protein</fullName>
    </submittedName>
</protein>
<evidence type="ECO:0000313" key="2">
    <source>
        <dbReference type="EMBL" id="KOH42578.1"/>
    </source>
</evidence>
<dbReference type="RefSeq" id="WP_053188845.1">
    <property type="nucleotide sequence ID" value="NZ_LGIA01000222.1"/>
</dbReference>